<dbReference type="OrthoDB" id="1653343at2"/>
<gene>
    <name evidence="2" type="ORF">ERS852470_00724</name>
</gene>
<keyword evidence="1" id="KW-0732">Signal</keyword>
<evidence type="ECO:0000313" key="2">
    <source>
        <dbReference type="EMBL" id="CUN79082.1"/>
    </source>
</evidence>
<feature type="signal peptide" evidence="1">
    <location>
        <begin position="1"/>
        <end position="21"/>
    </location>
</feature>
<dbReference type="RefSeq" id="WP_042398130.1">
    <property type="nucleotide sequence ID" value="NZ_CYYT01000004.1"/>
</dbReference>
<dbReference type="EMBL" id="CYZV01000006">
    <property type="protein sequence ID" value="CUN79082.1"/>
    <property type="molecule type" value="Genomic_DNA"/>
</dbReference>
<protein>
    <submittedName>
        <fullName evidence="2">Predicted membrane protein</fullName>
    </submittedName>
</protein>
<dbReference type="AlphaFoldDB" id="A0A173Z5C1"/>
<accession>A0A173Z5C1</accession>
<dbReference type="GeneID" id="83011924"/>
<proteinExistence type="predicted"/>
<name>A0A173Z5C1_9CLOT</name>
<evidence type="ECO:0000256" key="1">
    <source>
        <dbReference type="SAM" id="SignalP"/>
    </source>
</evidence>
<reference evidence="2 3" key="1">
    <citation type="submission" date="2015-09" db="EMBL/GenBank/DDBJ databases">
        <authorList>
            <consortium name="Pathogen Informatics"/>
        </authorList>
    </citation>
    <scope>NUCLEOTIDE SEQUENCE [LARGE SCALE GENOMIC DNA]</scope>
    <source>
        <strain evidence="2 3">2789STDY5834855</strain>
    </source>
</reference>
<organism evidence="2 3">
    <name type="scientific">Clostridium disporicum</name>
    <dbReference type="NCBI Taxonomy" id="84024"/>
    <lineage>
        <taxon>Bacteria</taxon>
        <taxon>Bacillati</taxon>
        <taxon>Bacillota</taxon>
        <taxon>Clostridia</taxon>
        <taxon>Eubacteriales</taxon>
        <taxon>Clostridiaceae</taxon>
        <taxon>Clostridium</taxon>
    </lineage>
</organism>
<dbReference type="Proteomes" id="UP000095558">
    <property type="component" value="Unassembled WGS sequence"/>
</dbReference>
<sequence length="187" mass="21085">MKKLFIILFSIIMISFNGCRANSSELIENDNSKNNAKLVEAIFAVTGLDNSNEDKYTYYYEDLNDDGVDEVIVCLWGADFGGDESKTMIIFAQRDEGYEYISKTKNINGPIYITDNITNGYRDIVVNAISETKNNNFNVILKYVDETYPVNAATSEEVDINNINIKDKLADDLTDDFGMNLQSVMDS</sequence>
<evidence type="ECO:0000313" key="3">
    <source>
        <dbReference type="Proteomes" id="UP000095558"/>
    </source>
</evidence>
<feature type="chain" id="PRO_5009820170" evidence="1">
    <location>
        <begin position="22"/>
        <end position="187"/>
    </location>
</feature>